<evidence type="ECO:0000256" key="5">
    <source>
        <dbReference type="ARBA" id="ARBA00022801"/>
    </source>
</evidence>
<proteinExistence type="inferred from homology"/>
<dbReference type="GO" id="GO:0005634">
    <property type="term" value="C:nucleus"/>
    <property type="evidence" value="ECO:0007669"/>
    <property type="project" value="UniProtKB-SubCell"/>
</dbReference>
<evidence type="ECO:0000313" key="13">
    <source>
        <dbReference type="Proteomes" id="UP000274131"/>
    </source>
</evidence>
<dbReference type="GO" id="GO:0003697">
    <property type="term" value="F:single-stranded DNA binding"/>
    <property type="evidence" value="ECO:0007669"/>
    <property type="project" value="TreeGrafter"/>
</dbReference>
<evidence type="ECO:0000313" key="12">
    <source>
        <dbReference type="EMBL" id="VDD88582.1"/>
    </source>
</evidence>
<evidence type="ECO:0000256" key="8">
    <source>
        <dbReference type="ARBA" id="ARBA00023242"/>
    </source>
</evidence>
<dbReference type="EMBL" id="UXUI01007667">
    <property type="protein sequence ID" value="VDD88582.1"/>
    <property type="molecule type" value="Genomic_DNA"/>
</dbReference>
<evidence type="ECO:0000256" key="3">
    <source>
        <dbReference type="ARBA" id="ARBA00022722"/>
    </source>
</evidence>
<evidence type="ECO:0000256" key="10">
    <source>
        <dbReference type="PIRSR" id="PIRSR610347-2"/>
    </source>
</evidence>
<name>A0A0N4V211_ENTVE</name>
<dbReference type="AlphaFoldDB" id="A0A0N4V211"/>
<feature type="binding site" evidence="10">
    <location>
        <position position="359"/>
    </location>
    <ligand>
        <name>substrate</name>
    </ligand>
</feature>
<feature type="site" description="Interaction with DNA" evidence="11">
    <location>
        <position position="382"/>
    </location>
</feature>
<evidence type="ECO:0000256" key="6">
    <source>
        <dbReference type="ARBA" id="ARBA00022839"/>
    </source>
</evidence>
<keyword evidence="8" id="KW-0539">Nucleus</keyword>
<dbReference type="PANTHER" id="PTHR12415">
    <property type="entry name" value="TYROSYL-DNA PHOSPHODIESTERASE 1"/>
    <property type="match status" value="1"/>
</dbReference>
<dbReference type="GO" id="GO:0017005">
    <property type="term" value="F:3'-tyrosyl-DNA phosphodiesterase activity"/>
    <property type="evidence" value="ECO:0007669"/>
    <property type="project" value="TreeGrafter"/>
</dbReference>
<dbReference type="GO" id="GO:0004527">
    <property type="term" value="F:exonuclease activity"/>
    <property type="evidence" value="ECO:0007669"/>
    <property type="project" value="UniProtKB-KW"/>
</dbReference>
<dbReference type="SUPFAM" id="SSF56024">
    <property type="entry name" value="Phospholipase D/nuclease"/>
    <property type="match status" value="2"/>
</dbReference>
<evidence type="ECO:0000256" key="4">
    <source>
        <dbReference type="ARBA" id="ARBA00022763"/>
    </source>
</evidence>
<dbReference type="InterPro" id="IPR010347">
    <property type="entry name" value="Tdp1"/>
</dbReference>
<dbReference type="STRING" id="51028.A0A0N4V211"/>
<keyword evidence="6" id="KW-0269">Exonuclease</keyword>
<protein>
    <submittedName>
        <fullName evidence="14">Tyrosyl-DNA phosphodiesterase 1</fullName>
    </submittedName>
</protein>
<evidence type="ECO:0000256" key="9">
    <source>
        <dbReference type="PIRSR" id="PIRSR610347-1"/>
    </source>
</evidence>
<dbReference type="WBParaSite" id="EVEC_0000401701-mRNA-1">
    <property type="protein sequence ID" value="EVEC_0000401701-mRNA-1"/>
    <property type="gene ID" value="EVEC_0000401701"/>
</dbReference>
<feature type="active site" description="Proton donor/acceptor" evidence="9">
    <location>
        <position position="357"/>
    </location>
</feature>
<dbReference type="Gene3D" id="3.30.870.10">
    <property type="entry name" value="Endonuclease Chain A"/>
    <property type="match status" value="2"/>
</dbReference>
<dbReference type="PANTHER" id="PTHR12415:SF0">
    <property type="entry name" value="TYROSYL-DNA PHOSPHODIESTERASE 1"/>
    <property type="match status" value="1"/>
</dbReference>
<keyword evidence="3" id="KW-0540">Nuclease</keyword>
<evidence type="ECO:0000256" key="2">
    <source>
        <dbReference type="ARBA" id="ARBA00010205"/>
    </source>
</evidence>
<keyword evidence="7" id="KW-0234">DNA repair</keyword>
<evidence type="ECO:0000256" key="7">
    <source>
        <dbReference type="ARBA" id="ARBA00023204"/>
    </source>
</evidence>
<gene>
    <name evidence="12" type="ORF">EVEC_LOCUS3725</name>
</gene>
<organism evidence="14">
    <name type="scientific">Enterobius vermicularis</name>
    <name type="common">Human pinworm</name>
    <dbReference type="NCBI Taxonomy" id="51028"/>
    <lineage>
        <taxon>Eukaryota</taxon>
        <taxon>Metazoa</taxon>
        <taxon>Ecdysozoa</taxon>
        <taxon>Nematoda</taxon>
        <taxon>Chromadorea</taxon>
        <taxon>Rhabditida</taxon>
        <taxon>Spirurina</taxon>
        <taxon>Oxyuridomorpha</taxon>
        <taxon>Oxyuroidea</taxon>
        <taxon>Oxyuridae</taxon>
        <taxon>Enterobius</taxon>
    </lineage>
</organism>
<dbReference type="Pfam" id="PF06087">
    <property type="entry name" value="Tyr-DNA_phospho"/>
    <property type="match status" value="1"/>
</dbReference>
<reference evidence="12 13" key="2">
    <citation type="submission" date="2018-10" db="EMBL/GenBank/DDBJ databases">
        <authorList>
            <consortium name="Pathogen Informatics"/>
        </authorList>
    </citation>
    <scope>NUCLEOTIDE SEQUENCE [LARGE SCALE GENOMIC DNA]</scope>
</reference>
<accession>A0A0N4V211</accession>
<evidence type="ECO:0000313" key="14">
    <source>
        <dbReference type="WBParaSite" id="EVEC_0000401701-mRNA-1"/>
    </source>
</evidence>
<keyword evidence="4" id="KW-0227">DNA damage</keyword>
<feature type="binding site" evidence="10">
    <location>
        <position position="137"/>
    </location>
    <ligand>
        <name>substrate</name>
    </ligand>
</feature>
<dbReference type="OrthoDB" id="47785at2759"/>
<keyword evidence="13" id="KW-1185">Reference proteome</keyword>
<dbReference type="Proteomes" id="UP000274131">
    <property type="component" value="Unassembled WGS sequence"/>
</dbReference>
<dbReference type="GO" id="GO:0006281">
    <property type="term" value="P:DNA repair"/>
    <property type="evidence" value="ECO:0007669"/>
    <property type="project" value="UniProtKB-KW"/>
</dbReference>
<evidence type="ECO:0000256" key="1">
    <source>
        <dbReference type="ARBA" id="ARBA00004123"/>
    </source>
</evidence>
<feature type="active site" description="Nucleophile" evidence="9">
    <location>
        <position position="135"/>
    </location>
</feature>
<dbReference type="GO" id="GO:0003690">
    <property type="term" value="F:double-stranded DNA binding"/>
    <property type="evidence" value="ECO:0007669"/>
    <property type="project" value="TreeGrafter"/>
</dbReference>
<comment type="subcellular location">
    <subcellularLocation>
        <location evidence="1">Nucleus</location>
    </subcellularLocation>
</comment>
<evidence type="ECO:0000256" key="11">
    <source>
        <dbReference type="PIRSR" id="PIRSR610347-3"/>
    </source>
</evidence>
<keyword evidence="5" id="KW-0378">Hydrolase</keyword>
<sequence>MSMSKRKFDESCDCGESLKRSVISEVDKKRQCSLLLEDRLYFNKISGPHAAFCANSFSLGELLEIISPVASIHFNFEVDLLWIVSRYPAKCKELPISIVVGERDVFKLERDAKKASLNNITVGGASLPIPYGTHHTKLSVLESDLGRLHIIISTANLVQGDWENKMQAFYHCSGFIFKDFDKNTTVSSFQEDLVGYLDFYAKSRAWPLVEFWRDRIRNANFSTEAKLISSVPGYHSGRNMVKFGHMRLRELLSAMDYTVEKPIYHAQSSSIGSLGSKPEAWLLGQFLRSMNRGKKLEQEALRIIYPCVEDVRNSIEGYVAGSSLPYSKATSSRQPYLMSMLHKWRCEKLGRTRAMPHLKTYSAFNDGETKPIWLIVTSANLSKAAWGELQKNSTQLAVRSYELGVLLTDDNSLNMLPYDMPLTKYSATDRVWVWDDIYKEPDIYGTFWPP</sequence>
<reference evidence="14" key="1">
    <citation type="submission" date="2017-02" db="UniProtKB">
        <authorList>
            <consortium name="WormBaseParasite"/>
        </authorList>
    </citation>
    <scope>IDENTIFICATION</scope>
</reference>
<comment type="similarity">
    <text evidence="2">Belongs to the tyrosyl-DNA phosphodiesterase family.</text>
</comment>